<reference evidence="2 3" key="1">
    <citation type="journal article" date="2020" name="ISME J.">
        <title>Comparative genomics reveals insights into cyanobacterial evolution and habitat adaptation.</title>
        <authorList>
            <person name="Chen M.Y."/>
            <person name="Teng W.K."/>
            <person name="Zhao L."/>
            <person name="Hu C.X."/>
            <person name="Zhou Y.K."/>
            <person name="Han B.P."/>
            <person name="Song L.R."/>
            <person name="Shu W.S."/>
        </authorList>
    </citation>
    <scope>NUCLEOTIDE SEQUENCE [LARGE SCALE GENOMIC DNA]</scope>
    <source>
        <strain evidence="2 3">FACHB-288</strain>
    </source>
</reference>
<dbReference type="PANTHER" id="PTHR13800">
    <property type="entry name" value="TRANSIENT RECEPTOR POTENTIAL CATION CHANNEL, SUBFAMILY M, MEMBER 6"/>
    <property type="match status" value="1"/>
</dbReference>
<evidence type="ECO:0000259" key="1">
    <source>
        <dbReference type="Pfam" id="PF18171"/>
    </source>
</evidence>
<comment type="caution">
    <text evidence="2">The sequence shown here is derived from an EMBL/GenBank/DDBJ whole genome shotgun (WGS) entry which is preliminary data.</text>
</comment>
<dbReference type="PANTHER" id="PTHR13800:SF12">
    <property type="entry name" value="TRANSIENT RECEPTOR POTENTIAL CATION CHANNEL SUBFAMILY M MEMBER-LIKE 2"/>
    <property type="match status" value="1"/>
</dbReference>
<accession>A0ABR8AKR1</accession>
<evidence type="ECO:0000313" key="3">
    <source>
        <dbReference type="Proteomes" id="UP000658514"/>
    </source>
</evidence>
<sequence length="245" mass="25515">MEKFLSLSFDQGQTATAARVSESTELSNVLEQMGLIGSRPILVIVGGASQISAADFGRIQSLFVEVLAPIAESLGAYVVDGGTDAGVMQLIGNARQQTKSTFPLIGVAPIGKVILPNQTEVADDAAPLEPHHTHFVLVPGNNWGDESPWIVKVATILAGGAPSVTVLINGGEITFLDAANSVVAGRLVMVIAGSGRTADKLVSALHGEATDERAEKLAASGKLQTIDLEAEVEELTQTIKHLLST</sequence>
<dbReference type="InterPro" id="IPR041482">
    <property type="entry name" value="LSDAT_prok"/>
</dbReference>
<dbReference type="InterPro" id="IPR050927">
    <property type="entry name" value="TRPM"/>
</dbReference>
<dbReference type="RefSeq" id="WP_190551093.1">
    <property type="nucleotide sequence ID" value="NZ_CAWPNO010000124.1"/>
</dbReference>
<gene>
    <name evidence="2" type="ORF">H6G24_33750</name>
</gene>
<organism evidence="2 3">
    <name type="scientific">Calothrix parietina FACHB-288</name>
    <dbReference type="NCBI Taxonomy" id="2692896"/>
    <lineage>
        <taxon>Bacteria</taxon>
        <taxon>Bacillati</taxon>
        <taxon>Cyanobacteriota</taxon>
        <taxon>Cyanophyceae</taxon>
        <taxon>Nostocales</taxon>
        <taxon>Calotrichaceae</taxon>
        <taxon>Calothrix</taxon>
    </lineage>
</organism>
<protein>
    <recommendedName>
        <fullName evidence="1">LSDAT prokaryote domain-containing protein</fullName>
    </recommendedName>
</protein>
<proteinExistence type="predicted"/>
<dbReference type="EMBL" id="JACJQH010000086">
    <property type="protein sequence ID" value="MBD2200374.1"/>
    <property type="molecule type" value="Genomic_DNA"/>
</dbReference>
<dbReference type="Proteomes" id="UP000658514">
    <property type="component" value="Unassembled WGS sequence"/>
</dbReference>
<feature type="domain" description="LSDAT prokaryote" evidence="1">
    <location>
        <begin position="39"/>
        <end position="231"/>
    </location>
</feature>
<name>A0ABR8AKR1_9CYAN</name>
<evidence type="ECO:0000313" key="2">
    <source>
        <dbReference type="EMBL" id="MBD2200374.1"/>
    </source>
</evidence>
<keyword evidence="3" id="KW-1185">Reference proteome</keyword>
<dbReference type="Pfam" id="PF18171">
    <property type="entry name" value="LSDAT_prok"/>
    <property type="match status" value="1"/>
</dbReference>